<evidence type="ECO:0000313" key="2">
    <source>
        <dbReference type="Proteomes" id="UP000006324"/>
    </source>
</evidence>
<gene>
    <name evidence="1" type="ORF">LEP1GSC104_0652</name>
</gene>
<organism evidence="1 2">
    <name type="scientific">Leptospira interrogans str. UI 12621</name>
    <dbReference type="NCBI Taxonomy" id="1049937"/>
    <lineage>
        <taxon>Bacteria</taxon>
        <taxon>Pseudomonadati</taxon>
        <taxon>Spirochaetota</taxon>
        <taxon>Spirochaetia</taxon>
        <taxon>Leptospirales</taxon>
        <taxon>Leptospiraceae</taxon>
        <taxon>Leptospira</taxon>
    </lineage>
</organism>
<proteinExistence type="predicted"/>
<sequence>MLNLRFSNSGLIYLRFKERKELVNLKRLCETILVSIHSLLSKKGKNNYDKRRFPTKKRFNSLSFQRKERAAA</sequence>
<dbReference type="AlphaFoldDB" id="A0A0F6H8B8"/>
<reference evidence="1 2" key="1">
    <citation type="submission" date="2012-09" db="EMBL/GenBank/DDBJ databases">
        <authorList>
            <person name="Harkins D.M."/>
            <person name="Durkin A.S."/>
            <person name="Brinkac L.M."/>
            <person name="Selengut J.D."/>
            <person name="Sanka R."/>
            <person name="DePew J."/>
            <person name="Purushe J."/>
            <person name="Chanthongthip A."/>
            <person name="Lattana O."/>
            <person name="Phetsouvanh R."/>
            <person name="Newton P.N."/>
            <person name="Vinetz J.M."/>
            <person name="Sutton G.G."/>
            <person name="Nelson W.C."/>
            <person name="Fouts D.E."/>
        </authorList>
    </citation>
    <scope>NUCLEOTIDE SEQUENCE [LARGE SCALE GENOMIC DNA]</scope>
    <source>
        <strain evidence="1 2">UI 12621</strain>
    </source>
</reference>
<dbReference type="EMBL" id="AHNQ02000033">
    <property type="protein sequence ID" value="EKO24490.1"/>
    <property type="molecule type" value="Genomic_DNA"/>
</dbReference>
<protein>
    <submittedName>
        <fullName evidence="1">Uncharacterized protein</fullName>
    </submittedName>
</protein>
<accession>A0A0F6H8B8</accession>
<dbReference type="Proteomes" id="UP000006324">
    <property type="component" value="Unassembled WGS sequence"/>
</dbReference>
<name>A0A0F6H8B8_LEPIR</name>
<comment type="caution">
    <text evidence="1">The sequence shown here is derived from an EMBL/GenBank/DDBJ whole genome shotgun (WGS) entry which is preliminary data.</text>
</comment>
<evidence type="ECO:0000313" key="1">
    <source>
        <dbReference type="EMBL" id="EKO24490.1"/>
    </source>
</evidence>